<evidence type="ECO:0000256" key="2">
    <source>
        <dbReference type="SAM" id="Phobius"/>
    </source>
</evidence>
<feature type="transmembrane region" description="Helical" evidence="2">
    <location>
        <begin position="83"/>
        <end position="101"/>
    </location>
</feature>
<sequence length="1269" mass="140500">MDSPQSDVSNNQNPVSFASRRKGRVPQPWKPFSLRAPVLAAVIIVSIALIIILQLILQESQSNQGIIFASDINYLPLSRSFSYLYFPTILAVLYSILWSWVDLDTKRLEPYHQLSKPNGALGKDSLLLHYPFDFIASVPIKAVRNRHWPVFWASSAIVLVFWGLTPSQAGIFATKTITQNVTEPMLVSKSFLPVSDQDKLDSTYAYSVFGMTWLGEDEPSYMTRELALSPFRSNASSFENSINETWTATIPGYGADVTCEPARVDNWTDAGSLAWFSSSGCQVPMPFGTDGNDTMGRRELDQIRKYTGFYAGYDNEDGMASYYLATYCPKNASNTFLATFTQNKIHEEDSPKRPTAVFCELEYYEQDIETTVLLPDDKVIATTPKGPKRVVPEEMFSRTTFEAQTNARRQRQQVRGEMPIPTWPDQGDRMSDMNITLDWLGIGIHYMVGIAVGSYPRPLEDYLDPTTLGNAFGSAYKMLFARLMVDILDGNFTEMETVDGVRETTIQAVVVVPAFTYLSEVLLAAVASLAAALLFLSWTRPRKLHSDPATIAAMMSLTADSDDLLRHFDRLDTSTDEEIGKAIGKKRFKLEYDGKKSVMVQVPSDDEENATDELADSRFSSAIKGIRSALPMKSQEKQGIRVMELRTVTAVVFCSTLFLLIIGLAVLFTKARPHGLLQPPGNDFVKQLLTNYLPLAVATFLEPIWVVINRLICLLQPFEQLRTGRARARRSIALDSTSLPPQLVFWKALRSGCLLLAVVCGMALLANILAIAFSGLFFVGGHAVPAASNFTQSLLPRVANSENLAPANGSLDQFYYVRGNLTSGALLPQWTDKKFFYLPFTQDESPASRSTRRATTTAFGVRMECRELKPSTENSYTIQHDDGFIVSPNEFGSSVSAKHTNISITVDLGAEGTVSCRDNVTMLLQEEGGADCPTGPIALEIVEPGGVSESPGRDDDAFCQSVITAAWLRGNGPDACRYNGTIREEDATVLACIPNVVVGSADVTVDDSNHVVQAKMLEYFSDIARFFDLQPPDLIKQFNRILRTRPATDTLDARGTIPSWHNDTFASEMYNYLIAAANNESRLLDPTTPPPSFESTAKPVEDLYEELFAVFLGDKSQKLFVRAESSSALTLQGTTFTHQERLFISTPMFILSEVILSVYAVVAVALYLKRPGRFLPRLPTTMASIIATFSSSKAVEDLKGTAGLTKRERSRLLNSMDHKYGYGAYVGADGRVHIGIERQPFVRPTSQLGGRKMWSWKKSDSDTTLGSKS</sequence>
<organism evidence="3 4">
    <name type="scientific">Lineolata rhizophorae</name>
    <dbReference type="NCBI Taxonomy" id="578093"/>
    <lineage>
        <taxon>Eukaryota</taxon>
        <taxon>Fungi</taxon>
        <taxon>Dikarya</taxon>
        <taxon>Ascomycota</taxon>
        <taxon>Pezizomycotina</taxon>
        <taxon>Dothideomycetes</taxon>
        <taxon>Dothideomycetes incertae sedis</taxon>
        <taxon>Lineolatales</taxon>
        <taxon>Lineolataceae</taxon>
        <taxon>Lineolata</taxon>
    </lineage>
</organism>
<feature type="transmembrane region" description="Helical" evidence="2">
    <location>
        <begin position="753"/>
        <end position="779"/>
    </location>
</feature>
<keyword evidence="2" id="KW-1133">Transmembrane helix</keyword>
<evidence type="ECO:0000256" key="1">
    <source>
        <dbReference type="SAM" id="MobiDB-lite"/>
    </source>
</evidence>
<accession>A0A6A6NW53</accession>
<feature type="transmembrane region" description="Helical" evidence="2">
    <location>
        <begin position="437"/>
        <end position="455"/>
    </location>
</feature>
<evidence type="ECO:0000313" key="4">
    <source>
        <dbReference type="Proteomes" id="UP000799766"/>
    </source>
</evidence>
<keyword evidence="2" id="KW-0812">Transmembrane</keyword>
<keyword evidence="4" id="KW-1185">Reference proteome</keyword>
<evidence type="ECO:0008006" key="5">
    <source>
        <dbReference type="Google" id="ProtNLM"/>
    </source>
</evidence>
<feature type="compositionally biased region" description="Polar residues" evidence="1">
    <location>
        <begin position="1"/>
        <end position="16"/>
    </location>
</feature>
<reference evidence="3" key="1">
    <citation type="journal article" date="2020" name="Stud. Mycol.">
        <title>101 Dothideomycetes genomes: a test case for predicting lifestyles and emergence of pathogens.</title>
        <authorList>
            <person name="Haridas S."/>
            <person name="Albert R."/>
            <person name="Binder M."/>
            <person name="Bloem J."/>
            <person name="Labutti K."/>
            <person name="Salamov A."/>
            <person name="Andreopoulos B."/>
            <person name="Baker S."/>
            <person name="Barry K."/>
            <person name="Bills G."/>
            <person name="Bluhm B."/>
            <person name="Cannon C."/>
            <person name="Castanera R."/>
            <person name="Culley D."/>
            <person name="Daum C."/>
            <person name="Ezra D."/>
            <person name="Gonzalez J."/>
            <person name="Henrissat B."/>
            <person name="Kuo A."/>
            <person name="Liang C."/>
            <person name="Lipzen A."/>
            <person name="Lutzoni F."/>
            <person name="Magnuson J."/>
            <person name="Mondo S."/>
            <person name="Nolan M."/>
            <person name="Ohm R."/>
            <person name="Pangilinan J."/>
            <person name="Park H.-J."/>
            <person name="Ramirez L."/>
            <person name="Alfaro M."/>
            <person name="Sun H."/>
            <person name="Tritt A."/>
            <person name="Yoshinaga Y."/>
            <person name="Zwiers L.-H."/>
            <person name="Turgeon B."/>
            <person name="Goodwin S."/>
            <person name="Spatafora J."/>
            <person name="Crous P."/>
            <person name="Grigoriev I."/>
        </authorList>
    </citation>
    <scope>NUCLEOTIDE SEQUENCE</scope>
    <source>
        <strain evidence="3">ATCC 16933</strain>
    </source>
</reference>
<evidence type="ECO:0000313" key="3">
    <source>
        <dbReference type="EMBL" id="KAF2455493.1"/>
    </source>
</evidence>
<feature type="transmembrane region" description="Helical" evidence="2">
    <location>
        <begin position="514"/>
        <end position="536"/>
    </location>
</feature>
<proteinExistence type="predicted"/>
<feature type="transmembrane region" description="Helical" evidence="2">
    <location>
        <begin position="38"/>
        <end position="57"/>
    </location>
</feature>
<keyword evidence="2" id="KW-0472">Membrane</keyword>
<dbReference type="PANTHER" id="PTHR37544">
    <property type="entry name" value="SPRAY-RELATED"/>
    <property type="match status" value="1"/>
</dbReference>
<dbReference type="AlphaFoldDB" id="A0A6A6NW53"/>
<dbReference type="PANTHER" id="PTHR37544:SF3">
    <property type="entry name" value="SPRAY"/>
    <property type="match status" value="1"/>
</dbReference>
<protein>
    <recommendedName>
        <fullName evidence="5">DUF3433 domain protein</fullName>
    </recommendedName>
</protein>
<dbReference type="InterPro" id="IPR021840">
    <property type="entry name" value="DUF3433"/>
</dbReference>
<feature type="transmembrane region" description="Helical" evidence="2">
    <location>
        <begin position="1148"/>
        <end position="1168"/>
    </location>
</feature>
<gene>
    <name evidence="3" type="ORF">BDY21DRAFT_66539</name>
</gene>
<feature type="transmembrane region" description="Helical" evidence="2">
    <location>
        <begin position="647"/>
        <end position="668"/>
    </location>
</feature>
<feature type="transmembrane region" description="Helical" evidence="2">
    <location>
        <begin position="688"/>
        <end position="708"/>
    </location>
</feature>
<dbReference type="Proteomes" id="UP000799766">
    <property type="component" value="Unassembled WGS sequence"/>
</dbReference>
<dbReference type="OrthoDB" id="3248909at2759"/>
<dbReference type="EMBL" id="MU001686">
    <property type="protein sequence ID" value="KAF2455493.1"/>
    <property type="molecule type" value="Genomic_DNA"/>
</dbReference>
<feature type="region of interest" description="Disordered" evidence="1">
    <location>
        <begin position="1"/>
        <end position="25"/>
    </location>
</feature>
<dbReference type="Pfam" id="PF11915">
    <property type="entry name" value="DUF3433"/>
    <property type="match status" value="2"/>
</dbReference>
<feature type="transmembrane region" description="Helical" evidence="2">
    <location>
        <begin position="147"/>
        <end position="165"/>
    </location>
</feature>
<name>A0A6A6NW53_9PEZI</name>